<dbReference type="PROSITE" id="PS01124">
    <property type="entry name" value="HTH_ARAC_FAMILY_2"/>
    <property type="match status" value="1"/>
</dbReference>
<dbReference type="HOGENOM" id="CLU_000445_88_3_9"/>
<dbReference type="InterPro" id="IPR009057">
    <property type="entry name" value="Homeodomain-like_sf"/>
</dbReference>
<evidence type="ECO:0000256" key="3">
    <source>
        <dbReference type="ARBA" id="ARBA00023163"/>
    </source>
</evidence>
<name>G5IJG5_9FIRM</name>
<dbReference type="InterPro" id="IPR014710">
    <property type="entry name" value="RmlC-like_jellyroll"/>
</dbReference>
<dbReference type="EMBL" id="ADLN01000103">
    <property type="protein sequence ID" value="EHI58370.1"/>
    <property type="molecule type" value="Genomic_DNA"/>
</dbReference>
<evidence type="ECO:0000259" key="4">
    <source>
        <dbReference type="PROSITE" id="PS01124"/>
    </source>
</evidence>
<dbReference type="SUPFAM" id="SSF51215">
    <property type="entry name" value="Regulatory protein AraC"/>
    <property type="match status" value="1"/>
</dbReference>
<comment type="caution">
    <text evidence="5">The sequence shown here is derived from an EMBL/GenBank/DDBJ whole genome shotgun (WGS) entry which is preliminary data.</text>
</comment>
<dbReference type="Gene3D" id="2.60.120.10">
    <property type="entry name" value="Jelly Rolls"/>
    <property type="match status" value="1"/>
</dbReference>
<gene>
    <name evidence="5" type="ORF">HMPREF9473_03643</name>
</gene>
<feature type="domain" description="HTH araC/xylS-type" evidence="4">
    <location>
        <begin position="188"/>
        <end position="285"/>
    </location>
</feature>
<dbReference type="Gene3D" id="1.10.10.60">
    <property type="entry name" value="Homeodomain-like"/>
    <property type="match status" value="2"/>
</dbReference>
<evidence type="ECO:0000256" key="2">
    <source>
        <dbReference type="ARBA" id="ARBA00023125"/>
    </source>
</evidence>
<dbReference type="InterPro" id="IPR037923">
    <property type="entry name" value="HTH-like"/>
</dbReference>
<dbReference type="SMART" id="SM00342">
    <property type="entry name" value="HTH_ARAC"/>
    <property type="match status" value="1"/>
</dbReference>
<keyword evidence="6" id="KW-1185">Reference proteome</keyword>
<dbReference type="InterPro" id="IPR018062">
    <property type="entry name" value="HTH_AraC-typ_CS"/>
</dbReference>
<dbReference type="Pfam" id="PF07883">
    <property type="entry name" value="Cupin_2"/>
    <property type="match status" value="1"/>
</dbReference>
<keyword evidence="2" id="KW-0238">DNA-binding</keyword>
<dbReference type="GO" id="GO:0003700">
    <property type="term" value="F:DNA-binding transcription factor activity"/>
    <property type="evidence" value="ECO:0007669"/>
    <property type="project" value="InterPro"/>
</dbReference>
<dbReference type="PANTHER" id="PTHR43280:SF34">
    <property type="entry name" value="ARAC-FAMILY TRANSCRIPTIONAL REGULATOR"/>
    <property type="match status" value="1"/>
</dbReference>
<dbReference type="GO" id="GO:0043565">
    <property type="term" value="F:sequence-specific DNA binding"/>
    <property type="evidence" value="ECO:0007669"/>
    <property type="project" value="InterPro"/>
</dbReference>
<dbReference type="PANTHER" id="PTHR43280">
    <property type="entry name" value="ARAC-FAMILY TRANSCRIPTIONAL REGULATOR"/>
    <property type="match status" value="1"/>
</dbReference>
<evidence type="ECO:0000256" key="1">
    <source>
        <dbReference type="ARBA" id="ARBA00023015"/>
    </source>
</evidence>
<dbReference type="Proteomes" id="UP000005384">
    <property type="component" value="Unassembled WGS sequence"/>
</dbReference>
<evidence type="ECO:0000313" key="6">
    <source>
        <dbReference type="Proteomes" id="UP000005384"/>
    </source>
</evidence>
<accession>G5IJG5</accession>
<dbReference type="PATRIC" id="fig|742737.3.peg.3622"/>
<sequence length="298" mass="35503">MKKELSTAFDTRQYMQSDSLEIFYYNDVNLNHISFHQHEYYEFYFFLEGDVVYQIGSESYLLRYGDYLLIPPGVPHRPEFQSTDIPYRRFVLWLSRDFYERLLAASPEFSYGFDYVKRVGHYRFETDFITRQGIQGLLMDLLEEKNSSRSFRDLHIRMMAASFLVHINRLIYDTCHDISPSYENVLYLNVCDYINNHLEEDLSLDTLAAFFYVSKYHISHIFKDNMGISLHQYVVKKRLQAIKNGILSGIPFNQLIYQFGFHDYTSFYRAFKKEFGLSPTEFREQHQLTGDQAPPAMF</sequence>
<protein>
    <recommendedName>
        <fullName evidence="4">HTH araC/xylS-type domain-containing protein</fullName>
    </recommendedName>
</protein>
<dbReference type="PROSITE" id="PS00041">
    <property type="entry name" value="HTH_ARAC_FAMILY_1"/>
    <property type="match status" value="1"/>
</dbReference>
<dbReference type="InterPro" id="IPR013096">
    <property type="entry name" value="Cupin_2"/>
</dbReference>
<dbReference type="Pfam" id="PF12833">
    <property type="entry name" value="HTH_18"/>
    <property type="match status" value="1"/>
</dbReference>
<dbReference type="OrthoDB" id="9774814at2"/>
<keyword evidence="1" id="KW-0805">Transcription regulation</keyword>
<proteinExistence type="predicted"/>
<reference evidence="5 6" key="1">
    <citation type="submission" date="2011-08" db="EMBL/GenBank/DDBJ databases">
        <title>The Genome Sequence of Clostridium hathewayi WAL-18680.</title>
        <authorList>
            <consortium name="The Broad Institute Genome Sequencing Platform"/>
            <person name="Earl A."/>
            <person name="Ward D."/>
            <person name="Feldgarden M."/>
            <person name="Gevers D."/>
            <person name="Finegold S.M."/>
            <person name="Summanen P.H."/>
            <person name="Molitoris D.R."/>
            <person name="Song M."/>
            <person name="Daigneault M."/>
            <person name="Allen-Vercoe E."/>
            <person name="Young S.K."/>
            <person name="Zeng Q."/>
            <person name="Gargeya S."/>
            <person name="Fitzgerald M."/>
            <person name="Haas B."/>
            <person name="Abouelleil A."/>
            <person name="Alvarado L."/>
            <person name="Arachchi H.M."/>
            <person name="Berlin A."/>
            <person name="Brown A."/>
            <person name="Chapman S.B."/>
            <person name="Chen Z."/>
            <person name="Dunbar C."/>
            <person name="Freedman E."/>
            <person name="Gearin G."/>
            <person name="Gellesch M."/>
            <person name="Goldberg J."/>
            <person name="Griggs A."/>
            <person name="Gujja S."/>
            <person name="Heiman D."/>
            <person name="Howarth C."/>
            <person name="Larson L."/>
            <person name="Lui A."/>
            <person name="MacDonald P.J.P."/>
            <person name="Montmayeur A."/>
            <person name="Murphy C."/>
            <person name="Neiman D."/>
            <person name="Pearson M."/>
            <person name="Priest M."/>
            <person name="Roberts A."/>
            <person name="Saif S."/>
            <person name="Shea T."/>
            <person name="Shenoy N."/>
            <person name="Sisk P."/>
            <person name="Stolte C."/>
            <person name="Sykes S."/>
            <person name="Wortman J."/>
            <person name="Nusbaum C."/>
            <person name="Birren B."/>
        </authorList>
    </citation>
    <scope>NUCLEOTIDE SEQUENCE [LARGE SCALE GENOMIC DNA]</scope>
    <source>
        <strain evidence="5 6">WAL-18680</strain>
    </source>
</reference>
<dbReference type="SUPFAM" id="SSF46689">
    <property type="entry name" value="Homeodomain-like"/>
    <property type="match status" value="2"/>
</dbReference>
<dbReference type="InterPro" id="IPR018060">
    <property type="entry name" value="HTH_AraC"/>
</dbReference>
<organism evidence="5 6">
    <name type="scientific">Hungatella hathewayi WAL-18680</name>
    <dbReference type="NCBI Taxonomy" id="742737"/>
    <lineage>
        <taxon>Bacteria</taxon>
        <taxon>Bacillati</taxon>
        <taxon>Bacillota</taxon>
        <taxon>Clostridia</taxon>
        <taxon>Lachnospirales</taxon>
        <taxon>Lachnospiraceae</taxon>
        <taxon>Hungatella</taxon>
    </lineage>
</organism>
<dbReference type="RefSeq" id="WP_006781634.1">
    <property type="nucleotide sequence ID" value="NZ_CP040506.1"/>
</dbReference>
<dbReference type="AlphaFoldDB" id="G5IJG5"/>
<evidence type="ECO:0000313" key="5">
    <source>
        <dbReference type="EMBL" id="EHI58370.1"/>
    </source>
</evidence>
<keyword evidence="3" id="KW-0804">Transcription</keyword>